<name>A0A6H1U1D8_9CYAN</name>
<dbReference type="InterPro" id="IPR011335">
    <property type="entry name" value="Restrct_endonuc-II-like"/>
</dbReference>
<proteinExistence type="predicted"/>
<evidence type="ECO:0000313" key="1">
    <source>
        <dbReference type="EMBL" id="QIZ72197.1"/>
    </source>
</evidence>
<dbReference type="KEGG" id="oxy:HCG48_17795"/>
<protein>
    <submittedName>
        <fullName evidence="1">DUF1887 family protein</fullName>
    </submittedName>
</protein>
<dbReference type="RefSeq" id="WP_168570347.1">
    <property type="nucleotide sequence ID" value="NZ_CP051167.1"/>
</dbReference>
<accession>A0A6H1U1D8</accession>
<evidence type="ECO:0000313" key="2">
    <source>
        <dbReference type="Proteomes" id="UP000500857"/>
    </source>
</evidence>
<dbReference type="GO" id="GO:0003676">
    <property type="term" value="F:nucleic acid binding"/>
    <property type="evidence" value="ECO:0007669"/>
    <property type="project" value="InterPro"/>
</dbReference>
<gene>
    <name evidence="1" type="ORF">HCG48_17795</name>
</gene>
<keyword evidence="2" id="KW-1185">Reference proteome</keyword>
<dbReference type="Gene3D" id="3.40.50.10770">
    <property type="entry name" value="Hypothetical protein VC1899 like domain (Restriction endonuclease-like)"/>
    <property type="match status" value="1"/>
</dbReference>
<dbReference type="Proteomes" id="UP000500857">
    <property type="component" value="Chromosome"/>
</dbReference>
<dbReference type="SUPFAM" id="SSF52980">
    <property type="entry name" value="Restriction endonuclease-like"/>
    <property type="match status" value="1"/>
</dbReference>
<dbReference type="Gene3D" id="3.40.1350.10">
    <property type="match status" value="1"/>
</dbReference>
<organism evidence="1 2">
    <name type="scientific">Oxynema aestuarii AP17</name>
    <dbReference type="NCBI Taxonomy" id="2064643"/>
    <lineage>
        <taxon>Bacteria</taxon>
        <taxon>Bacillati</taxon>
        <taxon>Cyanobacteriota</taxon>
        <taxon>Cyanophyceae</taxon>
        <taxon>Oscillatoriophycideae</taxon>
        <taxon>Oscillatoriales</taxon>
        <taxon>Oscillatoriaceae</taxon>
        <taxon>Oxynema</taxon>
        <taxon>Oxynema aestuarii</taxon>
    </lineage>
</organism>
<reference evidence="1 2" key="1">
    <citation type="submission" date="2020-04" db="EMBL/GenBank/DDBJ databases">
        <authorList>
            <person name="Basu S."/>
            <person name="Maruthanayagam V."/>
            <person name="Chakraborty S."/>
            <person name="Pramanik A."/>
            <person name="Mukherjee J."/>
            <person name="Brink B."/>
        </authorList>
    </citation>
    <scope>NUCLEOTIDE SEQUENCE [LARGE SCALE GENOMIC DNA]</scope>
    <source>
        <strain evidence="1 2">AP17</strain>
    </source>
</reference>
<dbReference type="InterPro" id="IPR011856">
    <property type="entry name" value="tRNA_endonuc-like_dom_sf"/>
</dbReference>
<sequence>MSNLDQYKVQHLLLLVGENPLPNYVAALTLLKDGGTVYLVFTEHTKTQKICLLKQLREQKEVNIDKKIEPIDLAKYESDSYQIREKIQKRIKSVAGSIGLHYTGGTKAMAVHAYRAVQELQPDAFFSYLDSRTLEMCIDRPNNSPIREKVSLKISFTKLFGLHNLKWQDDRPPSADPTLPEAAAKFAEFYQNKDLAKAWRDWCNNKLRRQMKYYDQRNNHVWKPEDELKAQPTIEVQSLPTEIKNLLRQHLDASTDVLNISVTQKKGFNDLTHVCAWLDGVWLEDYVLQQVKQLPSQYGIKKAGMSFHIDDRENHSKKYPKFEFDVAFMLGYQLFAISCTTSDKPSLCKQKLFEASIRARQLGGDEARVALVCCYDQPSYIKSQLRTTIADRKIEVFGREDLLNLERKIGQWIDKNNQEANQ</sequence>
<dbReference type="EMBL" id="CP051167">
    <property type="protein sequence ID" value="QIZ72197.1"/>
    <property type="molecule type" value="Genomic_DNA"/>
</dbReference>
<dbReference type="AlphaFoldDB" id="A0A6H1U1D8"/>